<dbReference type="AlphaFoldDB" id="A0A834DC09"/>
<evidence type="ECO:0000313" key="1">
    <source>
        <dbReference type="EMBL" id="KAF6074976.1"/>
    </source>
</evidence>
<sequence length="136" mass="15180">MSSWVPSAHATGPRILRGLPAWRLPGLRPVCFEAPPTWLHSSEAFLSFKAPFNATVSRCPARSPPGHRRPWGDSVCHYRLLATAPSFRTGWTPPLVAAMTRTATLEHLDCTETLTRVRLAEGERRVRGLTANRWRG</sequence>
<organism evidence="1 2">
    <name type="scientific">Phyllostomus discolor</name>
    <name type="common">pale spear-nosed bat</name>
    <dbReference type="NCBI Taxonomy" id="89673"/>
    <lineage>
        <taxon>Eukaryota</taxon>
        <taxon>Metazoa</taxon>
        <taxon>Chordata</taxon>
        <taxon>Craniata</taxon>
        <taxon>Vertebrata</taxon>
        <taxon>Euteleostomi</taxon>
        <taxon>Mammalia</taxon>
        <taxon>Eutheria</taxon>
        <taxon>Laurasiatheria</taxon>
        <taxon>Chiroptera</taxon>
        <taxon>Yangochiroptera</taxon>
        <taxon>Phyllostomidae</taxon>
        <taxon>Phyllostominae</taxon>
        <taxon>Phyllostomus</taxon>
    </lineage>
</organism>
<evidence type="ECO:0000313" key="2">
    <source>
        <dbReference type="Proteomes" id="UP000664940"/>
    </source>
</evidence>
<protein>
    <submittedName>
        <fullName evidence="1">Uncharacterized protein</fullName>
    </submittedName>
</protein>
<dbReference type="Proteomes" id="UP000664940">
    <property type="component" value="Unassembled WGS sequence"/>
</dbReference>
<reference evidence="1 2" key="1">
    <citation type="journal article" date="2020" name="Nature">
        <title>Six reference-quality genomes reveal evolution of bat adaptations.</title>
        <authorList>
            <person name="Jebb D."/>
            <person name="Huang Z."/>
            <person name="Pippel M."/>
            <person name="Hughes G.M."/>
            <person name="Lavrichenko K."/>
            <person name="Devanna P."/>
            <person name="Winkler S."/>
            <person name="Jermiin L.S."/>
            <person name="Skirmuntt E.C."/>
            <person name="Katzourakis A."/>
            <person name="Burkitt-Gray L."/>
            <person name="Ray D.A."/>
            <person name="Sullivan K.A.M."/>
            <person name="Roscito J.G."/>
            <person name="Kirilenko B.M."/>
            <person name="Davalos L.M."/>
            <person name="Corthals A.P."/>
            <person name="Power M.L."/>
            <person name="Jones G."/>
            <person name="Ransome R.D."/>
            <person name="Dechmann D.K.N."/>
            <person name="Locatelli A.G."/>
            <person name="Puechmaille S.J."/>
            <person name="Fedrigo O."/>
            <person name="Jarvis E.D."/>
            <person name="Hiller M."/>
            <person name="Vernes S.C."/>
            <person name="Myers E.W."/>
            <person name="Teeling E.C."/>
        </authorList>
    </citation>
    <scope>NUCLEOTIDE SEQUENCE [LARGE SCALE GENOMIC DNA]</scope>
    <source>
        <strain evidence="1">Bat1K_MPI-CBG_1</strain>
    </source>
</reference>
<dbReference type="EMBL" id="JABVXQ010000015">
    <property type="protein sequence ID" value="KAF6074976.1"/>
    <property type="molecule type" value="Genomic_DNA"/>
</dbReference>
<name>A0A834DC09_9CHIR</name>
<gene>
    <name evidence="1" type="ORF">HJG60_009386</name>
</gene>
<accession>A0A834DC09</accession>
<comment type="caution">
    <text evidence="1">The sequence shown here is derived from an EMBL/GenBank/DDBJ whole genome shotgun (WGS) entry which is preliminary data.</text>
</comment>
<proteinExistence type="predicted"/>